<dbReference type="Proteomes" id="UP000567795">
    <property type="component" value="Unassembled WGS sequence"/>
</dbReference>
<feature type="region of interest" description="Disordered" evidence="1">
    <location>
        <begin position="1"/>
        <end position="22"/>
    </location>
</feature>
<protein>
    <submittedName>
        <fullName evidence="3">Uncharacterized protein</fullName>
    </submittedName>
</protein>
<reference evidence="3 4" key="1">
    <citation type="submission" date="2020-07" db="EMBL/GenBank/DDBJ databases">
        <title>Sequencing the genomes of 1000 actinobacteria strains.</title>
        <authorList>
            <person name="Klenk H.-P."/>
        </authorList>
    </citation>
    <scope>NUCLEOTIDE SEQUENCE [LARGE SCALE GENOMIC DNA]</scope>
    <source>
        <strain evidence="3 4">DSM 42178</strain>
    </source>
</reference>
<accession>A0A852ZZ87</accession>
<feature type="transmembrane region" description="Helical" evidence="2">
    <location>
        <begin position="27"/>
        <end position="54"/>
    </location>
</feature>
<comment type="caution">
    <text evidence="3">The sequence shown here is derived from an EMBL/GenBank/DDBJ whole genome shotgun (WGS) entry which is preliminary data.</text>
</comment>
<keyword evidence="4" id="KW-1185">Reference proteome</keyword>
<evidence type="ECO:0000313" key="3">
    <source>
        <dbReference type="EMBL" id="NYI07693.1"/>
    </source>
</evidence>
<evidence type="ECO:0000313" key="4">
    <source>
        <dbReference type="Proteomes" id="UP000567795"/>
    </source>
</evidence>
<keyword evidence="2" id="KW-1133">Transmembrane helix</keyword>
<evidence type="ECO:0000256" key="2">
    <source>
        <dbReference type="SAM" id="Phobius"/>
    </source>
</evidence>
<gene>
    <name evidence="3" type="ORF">FHU37_004722</name>
</gene>
<keyword evidence="2" id="KW-0812">Transmembrane</keyword>
<name>A0A852ZZ87_9ACTN</name>
<sequence>MSTGPMSSAPAAPAPARAREDRRPGDWLVRAGAVCFLVGAVATLATVTPLFLGADPLPTAAYLTSMLMPVGFALGLAGLVRSARRRPPRG</sequence>
<dbReference type="AlphaFoldDB" id="A0A852ZZ87"/>
<dbReference type="RefSeq" id="WP_376774050.1">
    <property type="nucleotide sequence ID" value="NZ_JACBZD010000002.1"/>
</dbReference>
<organism evidence="3 4">
    <name type="scientific">Allostreptomyces psammosilenae</name>
    <dbReference type="NCBI Taxonomy" id="1892865"/>
    <lineage>
        <taxon>Bacteria</taxon>
        <taxon>Bacillati</taxon>
        <taxon>Actinomycetota</taxon>
        <taxon>Actinomycetes</taxon>
        <taxon>Kitasatosporales</taxon>
        <taxon>Streptomycetaceae</taxon>
        <taxon>Allostreptomyces</taxon>
    </lineage>
</organism>
<proteinExistence type="predicted"/>
<feature type="transmembrane region" description="Helical" evidence="2">
    <location>
        <begin position="60"/>
        <end position="80"/>
    </location>
</feature>
<keyword evidence="2" id="KW-0472">Membrane</keyword>
<evidence type="ECO:0000256" key="1">
    <source>
        <dbReference type="SAM" id="MobiDB-lite"/>
    </source>
</evidence>
<dbReference type="EMBL" id="JACBZD010000002">
    <property type="protein sequence ID" value="NYI07693.1"/>
    <property type="molecule type" value="Genomic_DNA"/>
</dbReference>